<dbReference type="RefSeq" id="WP_122059982.1">
    <property type="nucleotide sequence ID" value="NZ_RFAQ01000074.1"/>
</dbReference>
<evidence type="ECO:0000313" key="2">
    <source>
        <dbReference type="Proteomes" id="UP000277999"/>
    </source>
</evidence>
<proteinExistence type="predicted"/>
<reference evidence="1 2" key="1">
    <citation type="submission" date="2018-10" db="EMBL/GenBank/DDBJ databases">
        <title>Genome-centric metagenomics revealed C2 chemical producing, CO utilizing Clostridium with novel acetogenic gene cluster.</title>
        <authorList>
            <person name="Kang H."/>
            <person name="Park B."/>
            <person name="Choi I.G."/>
            <person name="Chang I.S."/>
        </authorList>
    </citation>
    <scope>NUCLEOTIDE SEQUENCE [LARGE SCALE GENOMIC DNA]</scope>
    <source>
        <strain evidence="1 2">H21-9</strain>
    </source>
</reference>
<accession>A0A3M0SKV6</accession>
<dbReference type="EMBL" id="RFAQ01000074">
    <property type="protein sequence ID" value="RMC95187.1"/>
    <property type="molecule type" value="Genomic_DNA"/>
</dbReference>
<dbReference type="Proteomes" id="UP000277999">
    <property type="component" value="Unassembled WGS sequence"/>
</dbReference>
<comment type="caution">
    <text evidence="1">The sequence shown here is derived from an EMBL/GenBank/DDBJ whole genome shotgun (WGS) entry which is preliminary data.</text>
</comment>
<protein>
    <submittedName>
        <fullName evidence="1">Uncharacterized protein</fullName>
    </submittedName>
</protein>
<organism evidence="1 2">
    <name type="scientific">Clostridium autoethanogenum</name>
    <dbReference type="NCBI Taxonomy" id="84023"/>
    <lineage>
        <taxon>Bacteria</taxon>
        <taxon>Bacillati</taxon>
        <taxon>Bacillota</taxon>
        <taxon>Clostridia</taxon>
        <taxon>Eubacteriales</taxon>
        <taxon>Clostridiaceae</taxon>
        <taxon>Clostridium</taxon>
    </lineage>
</organism>
<sequence>MSNILEIKQQQLLNKIGQIVAWDYKAKPGEKCSVFTVYINGEIPVRIKSELSYEQFCKIC</sequence>
<name>A0A3M0SKV6_9CLOT</name>
<evidence type="ECO:0000313" key="1">
    <source>
        <dbReference type="EMBL" id="RMC95187.1"/>
    </source>
</evidence>
<dbReference type="AlphaFoldDB" id="A0A3M0SKV6"/>
<gene>
    <name evidence="1" type="ORF">D9O40_16745</name>
</gene>